<organism evidence="1 2">
    <name type="scientific">Peronosclerospora sorghi</name>
    <dbReference type="NCBI Taxonomy" id="230839"/>
    <lineage>
        <taxon>Eukaryota</taxon>
        <taxon>Sar</taxon>
        <taxon>Stramenopiles</taxon>
        <taxon>Oomycota</taxon>
        <taxon>Peronosporomycetes</taxon>
        <taxon>Peronosporales</taxon>
        <taxon>Peronosporaceae</taxon>
        <taxon>Peronosclerospora</taxon>
    </lineage>
</organism>
<name>A0ACC0VV75_9STRA</name>
<dbReference type="Proteomes" id="UP001163321">
    <property type="component" value="Chromosome 6"/>
</dbReference>
<accession>A0ACC0VV75</accession>
<reference evidence="1 2" key="1">
    <citation type="journal article" date="2022" name="bioRxiv">
        <title>The genome of the oomycete Peronosclerospora sorghi, a cosmopolitan pathogen of maize and sorghum, is inflated with dispersed pseudogenes.</title>
        <authorList>
            <person name="Fletcher K."/>
            <person name="Martin F."/>
            <person name="Isakeit T."/>
            <person name="Cavanaugh K."/>
            <person name="Magill C."/>
            <person name="Michelmore R."/>
        </authorList>
    </citation>
    <scope>NUCLEOTIDE SEQUENCE [LARGE SCALE GENOMIC DNA]</scope>
    <source>
        <strain evidence="1">P6</strain>
    </source>
</reference>
<evidence type="ECO:0000313" key="1">
    <source>
        <dbReference type="EMBL" id="KAI9910374.1"/>
    </source>
</evidence>
<sequence>MTIHCLSTSNYRGTGLAIDEEKGLVVVDRTTVTESIGDVIVTFASTIMVPDQVVFVHPVHNFTIVQYDQKRNGSTPIEICRLASSLYNGKGNSSLSI</sequence>
<proteinExistence type="predicted"/>
<keyword evidence="2" id="KW-1185">Reference proteome</keyword>
<dbReference type="EMBL" id="CM047585">
    <property type="protein sequence ID" value="KAI9910374.1"/>
    <property type="molecule type" value="Genomic_DNA"/>
</dbReference>
<protein>
    <submittedName>
        <fullName evidence="1">Uncharacterized protein</fullName>
    </submittedName>
</protein>
<gene>
    <name evidence="1" type="ORF">PsorP6_010922</name>
</gene>
<comment type="caution">
    <text evidence="1">The sequence shown here is derived from an EMBL/GenBank/DDBJ whole genome shotgun (WGS) entry which is preliminary data.</text>
</comment>
<evidence type="ECO:0000313" key="2">
    <source>
        <dbReference type="Proteomes" id="UP001163321"/>
    </source>
</evidence>